<dbReference type="PROSITE" id="PS51318">
    <property type="entry name" value="TAT"/>
    <property type="match status" value="1"/>
</dbReference>
<dbReference type="HOGENOM" id="CLU_009600_14_1_0"/>
<dbReference type="EMBL" id="CP000360">
    <property type="protein sequence ID" value="ABF41295.1"/>
    <property type="molecule type" value="Genomic_DNA"/>
</dbReference>
<dbReference type="InterPro" id="IPR036928">
    <property type="entry name" value="AS_sf"/>
</dbReference>
<evidence type="ECO:0000259" key="1">
    <source>
        <dbReference type="Pfam" id="PF01425"/>
    </source>
</evidence>
<dbReference type="Pfam" id="PF01425">
    <property type="entry name" value="Amidase"/>
    <property type="match status" value="1"/>
</dbReference>
<feature type="domain" description="Amidase" evidence="1">
    <location>
        <begin position="59"/>
        <end position="510"/>
    </location>
</feature>
<keyword evidence="3" id="KW-1185">Reference proteome</keyword>
<dbReference type="InterPro" id="IPR023631">
    <property type="entry name" value="Amidase_dom"/>
</dbReference>
<dbReference type="InterPro" id="IPR006311">
    <property type="entry name" value="TAT_signal"/>
</dbReference>
<dbReference type="PANTHER" id="PTHR42678">
    <property type="entry name" value="AMIDASE"/>
    <property type="match status" value="1"/>
</dbReference>
<dbReference type="EnsemblBacteria" id="ABF41295">
    <property type="protein sequence ID" value="ABF41295"/>
    <property type="gene ID" value="Acid345_2294"/>
</dbReference>
<dbReference type="RefSeq" id="WP_011523096.1">
    <property type="nucleotide sequence ID" value="NC_008009.1"/>
</dbReference>
<proteinExistence type="predicted"/>
<dbReference type="NCBIfam" id="TIGR01409">
    <property type="entry name" value="TAT_signal_seq"/>
    <property type="match status" value="1"/>
</dbReference>
<organism evidence="2 3">
    <name type="scientific">Koribacter versatilis (strain Ellin345)</name>
    <dbReference type="NCBI Taxonomy" id="204669"/>
    <lineage>
        <taxon>Bacteria</taxon>
        <taxon>Pseudomonadati</taxon>
        <taxon>Acidobacteriota</taxon>
        <taxon>Terriglobia</taxon>
        <taxon>Terriglobales</taxon>
        <taxon>Candidatus Korobacteraceae</taxon>
        <taxon>Candidatus Korobacter</taxon>
    </lineage>
</organism>
<evidence type="ECO:0000313" key="2">
    <source>
        <dbReference type="EMBL" id="ABF41295.1"/>
    </source>
</evidence>
<name>Q1IPA5_KORVE</name>
<dbReference type="eggNOG" id="COG0154">
    <property type="taxonomic scope" value="Bacteria"/>
</dbReference>
<dbReference type="SUPFAM" id="SSF75304">
    <property type="entry name" value="Amidase signature (AS) enzymes"/>
    <property type="match status" value="1"/>
</dbReference>
<dbReference type="PANTHER" id="PTHR42678:SF34">
    <property type="entry name" value="OS04G0183300 PROTEIN"/>
    <property type="match status" value="1"/>
</dbReference>
<dbReference type="AlphaFoldDB" id="Q1IPA5"/>
<sequence length="536" mass="56422">MSNRRDFLKMGAGVAAAATMATSAFGPSQGNAPGRELEEITVAELQEGLRSGKWTSVSLTQSYLERVHALDSSGPKLNSVIEINPDAEQIAAHADADRKGGKVHSALHGIPVLIKDNIATADKMQTTAGSLAMVGAGAPGNKDAFVAAQLRRAGAVLLGKTNLSEWANLRSSHSTSGWSGRGGQTHCPYALDRNPSGSSSGSGAAVSASLCAVAIGTETDGSVVSPSCSNGLVGIKPTVGLVSRSRIIPISHTQDTAGPMARCVGDAAALLTLMAGADPEDEATKASEGHIAPDYTKFLDANGLRGMRLGVVAKFTNIAPPVDKLFRDAVTALKTAGAEVVEALELESWGKWDNFENLVLSYEFKADLNKYLGALGPQAKVHSLADVIAFNDAHFAEEMPYFAQEEMVKAQARGGLETEEYRKALVECRRLTRTEGIDALLQKNKLDALIGITGTPAWPTDWVNGDAFGFSNSSLAAVAGYPHITLPMGYVFGLPAGVSFIGTAWSEPTLIKAAYAYEQATKHRKAPQYLTTVSYS</sequence>
<dbReference type="KEGG" id="aba:Acid345_2294"/>
<dbReference type="OrthoDB" id="9811471at2"/>
<gene>
    <name evidence="2" type="ordered locus">Acid345_2294</name>
</gene>
<dbReference type="NCBIfam" id="NF006006">
    <property type="entry name" value="PRK08137.1"/>
    <property type="match status" value="1"/>
</dbReference>
<evidence type="ECO:0000313" key="3">
    <source>
        <dbReference type="Proteomes" id="UP000002432"/>
    </source>
</evidence>
<protein>
    <submittedName>
        <fullName evidence="2">Asp-tRNAAsn/Glu-tRNAGln amidotransferase A subunit-like amidase</fullName>
    </submittedName>
</protein>
<dbReference type="STRING" id="204669.Acid345_2294"/>
<dbReference type="InterPro" id="IPR019546">
    <property type="entry name" value="TAT_signal_bac_arc"/>
</dbReference>
<dbReference type="Pfam" id="PF10518">
    <property type="entry name" value="TAT_signal"/>
    <property type="match status" value="1"/>
</dbReference>
<accession>Q1IPA5</accession>
<dbReference type="Proteomes" id="UP000002432">
    <property type="component" value="Chromosome"/>
</dbReference>
<reference evidence="2 3" key="1">
    <citation type="journal article" date="2009" name="Appl. Environ. Microbiol.">
        <title>Three genomes from the phylum Acidobacteria provide insight into the lifestyles of these microorganisms in soils.</title>
        <authorList>
            <person name="Ward N.L."/>
            <person name="Challacombe J.F."/>
            <person name="Janssen P.H."/>
            <person name="Henrissat B."/>
            <person name="Coutinho P.M."/>
            <person name="Wu M."/>
            <person name="Xie G."/>
            <person name="Haft D.H."/>
            <person name="Sait M."/>
            <person name="Badger J."/>
            <person name="Barabote R.D."/>
            <person name="Bradley B."/>
            <person name="Brettin T.S."/>
            <person name="Brinkac L.M."/>
            <person name="Bruce D."/>
            <person name="Creasy T."/>
            <person name="Daugherty S.C."/>
            <person name="Davidsen T.M."/>
            <person name="DeBoy R.T."/>
            <person name="Detter J.C."/>
            <person name="Dodson R.J."/>
            <person name="Durkin A.S."/>
            <person name="Ganapathy A."/>
            <person name="Gwinn-Giglio M."/>
            <person name="Han C.S."/>
            <person name="Khouri H."/>
            <person name="Kiss H."/>
            <person name="Kothari S.P."/>
            <person name="Madupu R."/>
            <person name="Nelson K.E."/>
            <person name="Nelson W.C."/>
            <person name="Paulsen I."/>
            <person name="Penn K."/>
            <person name="Ren Q."/>
            <person name="Rosovitz M.J."/>
            <person name="Selengut J.D."/>
            <person name="Shrivastava S."/>
            <person name="Sullivan S.A."/>
            <person name="Tapia R."/>
            <person name="Thompson L.S."/>
            <person name="Watkins K.L."/>
            <person name="Yang Q."/>
            <person name="Yu C."/>
            <person name="Zafar N."/>
            <person name="Zhou L."/>
            <person name="Kuske C.R."/>
        </authorList>
    </citation>
    <scope>NUCLEOTIDE SEQUENCE [LARGE SCALE GENOMIC DNA]</scope>
    <source>
        <strain evidence="2 3">Ellin345</strain>
    </source>
</reference>
<dbReference type="Gene3D" id="3.90.1300.10">
    <property type="entry name" value="Amidase signature (AS) domain"/>
    <property type="match status" value="1"/>
</dbReference>
<dbReference type="NCBIfam" id="NF005300">
    <property type="entry name" value="PRK06828.1"/>
    <property type="match status" value="1"/>
</dbReference>